<dbReference type="InterPro" id="IPR002048">
    <property type="entry name" value="EF_hand_dom"/>
</dbReference>
<dbReference type="SMART" id="SM00033">
    <property type="entry name" value="CH"/>
    <property type="match status" value="2"/>
</dbReference>
<evidence type="ECO:0000256" key="1">
    <source>
        <dbReference type="ARBA" id="ARBA00022737"/>
    </source>
</evidence>
<keyword evidence="2" id="KW-0106">Calcium</keyword>
<dbReference type="PROSITE" id="PS00018">
    <property type="entry name" value="EF_HAND_1"/>
    <property type="match status" value="1"/>
</dbReference>
<feature type="region of interest" description="Disordered" evidence="5">
    <location>
        <begin position="455"/>
        <end position="517"/>
    </location>
</feature>
<dbReference type="SUPFAM" id="SSF47473">
    <property type="entry name" value="EF-hand"/>
    <property type="match status" value="1"/>
</dbReference>
<dbReference type="Pfam" id="PF00307">
    <property type="entry name" value="CH"/>
    <property type="match status" value="2"/>
</dbReference>
<evidence type="ECO:0008006" key="10">
    <source>
        <dbReference type="Google" id="ProtNLM"/>
    </source>
</evidence>
<dbReference type="EMBL" id="JBGBPQ010000006">
    <property type="protein sequence ID" value="KAL1523144.1"/>
    <property type="molecule type" value="Genomic_DNA"/>
</dbReference>
<dbReference type="PROSITE" id="PS00019">
    <property type="entry name" value="ACTININ_1"/>
    <property type="match status" value="1"/>
</dbReference>
<dbReference type="GO" id="GO:0005509">
    <property type="term" value="F:calcium ion binding"/>
    <property type="evidence" value="ECO:0007669"/>
    <property type="project" value="InterPro"/>
</dbReference>
<comment type="caution">
    <text evidence="8">The sequence shown here is derived from an EMBL/GenBank/DDBJ whole genome shotgun (WGS) entry which is preliminary data.</text>
</comment>
<evidence type="ECO:0000256" key="2">
    <source>
        <dbReference type="ARBA" id="ARBA00022837"/>
    </source>
</evidence>
<keyword evidence="1" id="KW-0677">Repeat</keyword>
<proteinExistence type="predicted"/>
<evidence type="ECO:0000313" key="9">
    <source>
        <dbReference type="Proteomes" id="UP001515480"/>
    </source>
</evidence>
<dbReference type="InterPro" id="IPR001715">
    <property type="entry name" value="CH_dom"/>
</dbReference>
<gene>
    <name evidence="8" type="ORF">AB1Y20_018099</name>
</gene>
<keyword evidence="4" id="KW-0175">Coiled coil</keyword>
<organism evidence="8 9">
    <name type="scientific">Prymnesium parvum</name>
    <name type="common">Toxic golden alga</name>
    <dbReference type="NCBI Taxonomy" id="97485"/>
    <lineage>
        <taxon>Eukaryota</taxon>
        <taxon>Haptista</taxon>
        <taxon>Haptophyta</taxon>
        <taxon>Prymnesiophyceae</taxon>
        <taxon>Prymnesiales</taxon>
        <taxon>Prymnesiaceae</taxon>
        <taxon>Prymnesium</taxon>
    </lineage>
</organism>
<evidence type="ECO:0000259" key="6">
    <source>
        <dbReference type="PROSITE" id="PS50021"/>
    </source>
</evidence>
<sequence length="1038" mass="116370">MSGDDATRERMQVKTFTAWVNSHLKREGMEVQDLSKDFSDGVRLIKLVEIISDDSLGKYKPNPSGKFQKVANLNIPLKFINDFLKAQKIPNQYSAENILEENITLILGMVWSLILRFNVQQISEGDRTAKEGLLLWAQNKVREGSNGTVEVINFHTSWQDGMAFNALIQAYRPDLVDISTMSKLNAKSNLDHAFDVAEKSIGIPKMLDSADMVAASRPDEKSVMTYISFFWKEFAANKRKKIAAVRIQQAVQREQQYERLFAEYEELASSVHAWLVETRSDFTTVGELHSIEDAEAALRKYVEYGRIGKPSKFKAMLQAEVLMSSITSRLATLGRVYAPADELKLDSLQQRWRELSALEKGYEEALKAKVTQLKKVSLLTKQFNAKAGNLDEFIKAKATWLRAITDRCRSQMVQTASKYEMAGARRSMCATGMEENLPALLPEDYTDMAAIPRQSMSVPSPRNSLATPRHSVSGSPRQSVGASPRQSVSASPRQSIGGSPRQSMSEEPPALTPTKSRLSLFRGLLPGSIKRKSGGDETKDELEAPQLDEEGVFKVGGFDLTADLELVRTVVAEEPPFDSMAAVQAKINMLKAVEEEMNGRTQVISTLKDIFGQLLVSNLPPLKKFTMENRVKGIDEGFEALMLLCAEYKRVLHAAFSHQQKLEECRLQYARRTEALNRWAEDTSEYLKEAFDVSTLADIDTQLAELEAVKKKLIEKREECEAIAFYAEEIEMIGVKSNPYSRFTVEQLREFLADCQSQLEEREQRLHEVNTSMAALDNKKKEFASEAEVVAEFLRGERQALEASTPPITISADDVDSIKRGKQMVEALRDYAGSAEKRKARLDAAQELSESLFTAGELDNPYTAESMASLTSQLDLLEQLIHDKQIFIESQISAAQVDLTPEQKAEAEKAFFHFDKSGDGFLNMDEFSAAIKSMDFENPEAEMVEFFETNSRAEGEKTIIDLDAFSRFLSRQYKSKDTMDGLLDAFKVISGGKDVVTPEQVAPILQEKEASYLIPKLEKEGMTFAPWASFVYGATPIS</sequence>
<evidence type="ECO:0000256" key="3">
    <source>
        <dbReference type="ARBA" id="ARBA00023203"/>
    </source>
</evidence>
<evidence type="ECO:0000256" key="4">
    <source>
        <dbReference type="SAM" id="Coils"/>
    </source>
</evidence>
<dbReference type="InterPro" id="IPR001589">
    <property type="entry name" value="Actinin_actin-bd_CS"/>
</dbReference>
<evidence type="ECO:0000313" key="8">
    <source>
        <dbReference type="EMBL" id="KAL1523144.1"/>
    </source>
</evidence>
<dbReference type="GO" id="GO:0003779">
    <property type="term" value="F:actin binding"/>
    <property type="evidence" value="ECO:0007669"/>
    <property type="project" value="UniProtKB-KW"/>
</dbReference>
<feature type="compositionally biased region" description="Polar residues" evidence="5">
    <location>
        <begin position="455"/>
        <end position="505"/>
    </location>
</feature>
<dbReference type="InterPro" id="IPR002017">
    <property type="entry name" value="Spectrin_repeat"/>
</dbReference>
<name>A0AB34JND5_PRYPA</name>
<dbReference type="InterPro" id="IPR018159">
    <property type="entry name" value="Spectrin/alpha-actinin"/>
</dbReference>
<dbReference type="PROSITE" id="PS50222">
    <property type="entry name" value="EF_HAND_2"/>
    <property type="match status" value="1"/>
</dbReference>
<dbReference type="AlphaFoldDB" id="A0AB34JND5"/>
<dbReference type="InterPro" id="IPR036872">
    <property type="entry name" value="CH_dom_sf"/>
</dbReference>
<dbReference type="PROSITE" id="PS50021">
    <property type="entry name" value="CH"/>
    <property type="match status" value="2"/>
</dbReference>
<feature type="domain" description="Calponin-homology (CH)" evidence="6">
    <location>
        <begin position="127"/>
        <end position="235"/>
    </location>
</feature>
<evidence type="ECO:0000256" key="5">
    <source>
        <dbReference type="SAM" id="MobiDB-lite"/>
    </source>
</evidence>
<dbReference type="CDD" id="cd00176">
    <property type="entry name" value="SPEC"/>
    <property type="match status" value="1"/>
</dbReference>
<dbReference type="Gene3D" id="1.20.58.60">
    <property type="match status" value="3"/>
</dbReference>
<dbReference type="SMART" id="SM00054">
    <property type="entry name" value="EFh"/>
    <property type="match status" value="1"/>
</dbReference>
<dbReference type="SUPFAM" id="SSF46966">
    <property type="entry name" value="Spectrin repeat"/>
    <property type="match status" value="4"/>
</dbReference>
<feature type="domain" description="Calponin-homology (CH)" evidence="6">
    <location>
        <begin position="10"/>
        <end position="118"/>
    </location>
</feature>
<dbReference type="InterPro" id="IPR018247">
    <property type="entry name" value="EF_Hand_1_Ca_BS"/>
</dbReference>
<accession>A0AB34JND5</accession>
<evidence type="ECO:0000259" key="7">
    <source>
        <dbReference type="PROSITE" id="PS50222"/>
    </source>
</evidence>
<dbReference type="Pfam" id="PF00435">
    <property type="entry name" value="Spectrin"/>
    <property type="match status" value="1"/>
</dbReference>
<dbReference type="InterPro" id="IPR011992">
    <property type="entry name" value="EF-hand-dom_pair"/>
</dbReference>
<keyword evidence="3" id="KW-0009">Actin-binding</keyword>
<dbReference type="SUPFAM" id="SSF47576">
    <property type="entry name" value="Calponin-homology domain, CH-domain"/>
    <property type="match status" value="1"/>
</dbReference>
<dbReference type="Gene3D" id="1.10.238.10">
    <property type="entry name" value="EF-hand"/>
    <property type="match status" value="1"/>
</dbReference>
<protein>
    <recommendedName>
        <fullName evidence="10">Calmodulin</fullName>
    </recommendedName>
</protein>
<dbReference type="PANTHER" id="PTHR11915">
    <property type="entry name" value="SPECTRIN/FILAMIN RELATED CYTOSKELETAL PROTEIN"/>
    <property type="match status" value="1"/>
</dbReference>
<dbReference type="Gene3D" id="1.10.418.10">
    <property type="entry name" value="Calponin-like domain"/>
    <property type="match status" value="2"/>
</dbReference>
<dbReference type="Proteomes" id="UP001515480">
    <property type="component" value="Unassembled WGS sequence"/>
</dbReference>
<feature type="domain" description="EF-hand" evidence="7">
    <location>
        <begin position="902"/>
        <end position="937"/>
    </location>
</feature>
<feature type="coiled-coil region" evidence="4">
    <location>
        <begin position="696"/>
        <end position="779"/>
    </location>
</feature>
<reference evidence="8 9" key="1">
    <citation type="journal article" date="2024" name="Science">
        <title>Giant polyketide synthase enzymes in the biosynthesis of giant marine polyether toxins.</title>
        <authorList>
            <person name="Fallon T.R."/>
            <person name="Shende V.V."/>
            <person name="Wierzbicki I.H."/>
            <person name="Pendleton A.L."/>
            <person name="Watervoot N.F."/>
            <person name="Auber R.P."/>
            <person name="Gonzalez D.J."/>
            <person name="Wisecaver J.H."/>
            <person name="Moore B.S."/>
        </authorList>
    </citation>
    <scope>NUCLEOTIDE SEQUENCE [LARGE SCALE GENOMIC DNA]</scope>
    <source>
        <strain evidence="8 9">12B1</strain>
    </source>
</reference>
<keyword evidence="9" id="KW-1185">Reference proteome</keyword>